<evidence type="ECO:0000313" key="2">
    <source>
        <dbReference type="Proteomes" id="UP000375525"/>
    </source>
</evidence>
<dbReference type="RefSeq" id="WP_224790205.1">
    <property type="nucleotide sequence ID" value="NZ_CABVIH010000001.1"/>
</dbReference>
<evidence type="ECO:0000313" key="1">
    <source>
        <dbReference type="EMBL" id="VVO48554.1"/>
    </source>
</evidence>
<gene>
    <name evidence="1" type="ORF">PS880_00177</name>
</gene>
<organism evidence="1 2">
    <name type="scientific">Pseudomonas fluorescens</name>
    <dbReference type="NCBI Taxonomy" id="294"/>
    <lineage>
        <taxon>Bacteria</taxon>
        <taxon>Pseudomonadati</taxon>
        <taxon>Pseudomonadota</taxon>
        <taxon>Gammaproteobacteria</taxon>
        <taxon>Pseudomonadales</taxon>
        <taxon>Pseudomonadaceae</taxon>
        <taxon>Pseudomonas</taxon>
    </lineage>
</organism>
<proteinExistence type="predicted"/>
<accession>A0A5E7GB07</accession>
<sequence length="383" mass="39957">MLPSINVSANVPAAFKDTDVAPLSAEKMAKDLKQAISASAVGIKVDAQVLDTLSGAKARFENAGPRELKQYLDTSKFSEAESQSMMNMFLAVVVQRENEDPVGAKSDPVSALLNFDPSKWEKHIGVMIAAIIATNIARQASAELSAAFTQISFESAKAQGVAIVKAGEAAMYAAIAGAVVSGGMAVGGAGLSLKGHAQKHTDIKTNQMDARNFDLKAAAADRDLKSLGQTKMPAGTDKASGINSKGETTVLKAQKDADHLVPDEVSALESVKARAEASASSARLQSNLAQKMIDRNITVGNTLSTMSSGVSAGMSAILRLGEATQREIEVQRQAEQGLNKSTADLATQNVSDNNSALLKLLEVMSQVIEGRNATNSGIASARA</sequence>
<dbReference type="Proteomes" id="UP000375525">
    <property type="component" value="Unassembled WGS sequence"/>
</dbReference>
<dbReference type="AlphaFoldDB" id="A0A5E7GB07"/>
<reference evidence="1 2" key="1">
    <citation type="submission" date="2019-09" db="EMBL/GenBank/DDBJ databases">
        <authorList>
            <person name="Chandra G."/>
            <person name="Truman W A."/>
        </authorList>
    </citation>
    <scope>NUCLEOTIDE SEQUENCE [LARGE SCALE GENOMIC DNA]</scope>
    <source>
        <strain evidence="1">PS880</strain>
    </source>
</reference>
<protein>
    <submittedName>
        <fullName evidence="1">Uncharacterized protein</fullName>
    </submittedName>
</protein>
<dbReference type="EMBL" id="CABVIH010000001">
    <property type="protein sequence ID" value="VVO48554.1"/>
    <property type="molecule type" value="Genomic_DNA"/>
</dbReference>
<name>A0A5E7GB07_PSEFL</name>